<organism evidence="5 6">
    <name type="scientific">Polluticaenibacter yanchengensis</name>
    <dbReference type="NCBI Taxonomy" id="3014562"/>
    <lineage>
        <taxon>Bacteria</taxon>
        <taxon>Pseudomonadati</taxon>
        <taxon>Bacteroidota</taxon>
        <taxon>Chitinophagia</taxon>
        <taxon>Chitinophagales</taxon>
        <taxon>Chitinophagaceae</taxon>
        <taxon>Polluticaenibacter</taxon>
    </lineage>
</organism>
<evidence type="ECO:0000313" key="6">
    <source>
        <dbReference type="Proteomes" id="UP001210231"/>
    </source>
</evidence>
<dbReference type="Proteomes" id="UP001210231">
    <property type="component" value="Unassembled WGS sequence"/>
</dbReference>
<evidence type="ECO:0000313" key="5">
    <source>
        <dbReference type="EMBL" id="MDA3615799.1"/>
    </source>
</evidence>
<dbReference type="InterPro" id="IPR040683">
    <property type="entry name" value="CshA_NR2"/>
</dbReference>
<evidence type="ECO:0000256" key="1">
    <source>
        <dbReference type="SAM" id="SignalP"/>
    </source>
</evidence>
<sequence length="943" mass="101659">MKCFYLFFLYTMISLGVYSQSVISATGGSGQYKNSIKWLDFSNLGQIPAGGTVIKNFNVGDVVVYVKISGVSFSGSINATTQRLVGYNPGKFEYDGLVKLYNIGVPNNGNTYLDRQKNTLYNAISTLYAGDNVNGFTAKFNLEIYATLNNQPMDLGMIFANAEEDANQKVFERFGPSYKLNYSEYVKGTTNGTSWQLLEKYTPATSGANMIEYSNNNKTVRSFAGSDYSSYYEAVGATALLYTKKAATSSTAPLNVNMEMFCGGNTAVALGIVLNTDIGDAPVSYGMPSNIFFADIINGNPSATSGTFTNYLSNQSRNYGTSSSPNYINYGGTPVVTEGTLIDPPKSRLGLLGGDNDPLDIASLHSASANIDDITNTADEDALSIITPLHVSNSSYSISFKASSTASSGAYIAAWIDFNRNGIFEPGEIQTYSLGANVTDQNVTLTWNNLSALALKSGVSYIRLRVSLYNFFNDDKTATAVDERSTMALSGGETEDHVIMINSTISGSVYHDANGLLGTPSNTIDGTKISSVNSNVPLYVSLVNPTTGAILSTTAVNNGDFSFTGAYEGNYKLVLSTASSGLSNAVATTLPQVWVNTGEYNGTGAGNDGLADGNLQLTSTGQNITTLKFGIEQKPKANSMTWELGTYFDPVTGKYVPYSSNVKYIVGLEHDEASLFLNGSDPEDSPAEGSIKSGSLATFTFTNLPNSSIAVFRYNNVILTNNTTITNFDYNLFTVSFTNKNFTYASFNYTLTDQAGKVSNTALYVISNSTVLPVTGFTSNIALNISQVVVNWETLSEVNLKYFAIEESLDGVNFITINKVNPAGNNTLNKYSYEIPAKPGIVYYRVSAIDIDGKVTQGKIWKIANTKNITLSPNPFNDQINIYTSGIEHQVIVTNASGKTVYISAKSRAQVINIVTSSWAKGTYYVSLYSNNVLVNQFKTVKL</sequence>
<dbReference type="EMBL" id="JAQGEF010000017">
    <property type="protein sequence ID" value="MDA3615799.1"/>
    <property type="molecule type" value="Genomic_DNA"/>
</dbReference>
<name>A0ABT4ULS6_9BACT</name>
<comment type="caution">
    <text evidence="5">The sequence shown here is derived from an EMBL/GenBank/DDBJ whole genome shotgun (WGS) entry which is preliminary data.</text>
</comment>
<feature type="domain" description="Secretion system C-terminal sorting" evidence="3">
    <location>
        <begin position="873"/>
        <end position="932"/>
    </location>
</feature>
<dbReference type="RefSeq" id="WP_407032127.1">
    <property type="nucleotide sequence ID" value="NZ_JAQGEF010000017.1"/>
</dbReference>
<dbReference type="Pfam" id="PF18962">
    <property type="entry name" value="Por_Secre_tail"/>
    <property type="match status" value="1"/>
</dbReference>
<dbReference type="Pfam" id="PF20009">
    <property type="entry name" value="GEVED"/>
    <property type="match status" value="1"/>
</dbReference>
<keyword evidence="1" id="KW-0732">Signal</keyword>
<feature type="domain" description="GEVED" evidence="4">
    <location>
        <begin position="411"/>
        <end position="499"/>
    </location>
</feature>
<evidence type="ECO:0000259" key="2">
    <source>
        <dbReference type="Pfam" id="PF18651"/>
    </source>
</evidence>
<dbReference type="InterPro" id="IPR045474">
    <property type="entry name" value="GEVED"/>
</dbReference>
<dbReference type="NCBIfam" id="TIGR04183">
    <property type="entry name" value="Por_Secre_tail"/>
    <property type="match status" value="1"/>
</dbReference>
<keyword evidence="6" id="KW-1185">Reference proteome</keyword>
<feature type="signal peptide" evidence="1">
    <location>
        <begin position="1"/>
        <end position="19"/>
    </location>
</feature>
<gene>
    <name evidence="5" type="ORF">O3P16_13350</name>
</gene>
<dbReference type="InterPro" id="IPR026444">
    <property type="entry name" value="Secre_tail"/>
</dbReference>
<evidence type="ECO:0000259" key="3">
    <source>
        <dbReference type="Pfam" id="PF18962"/>
    </source>
</evidence>
<protein>
    <submittedName>
        <fullName evidence="5">CshA/CshB family fibrillar adhesin-related protein</fullName>
    </submittedName>
</protein>
<proteinExistence type="predicted"/>
<reference evidence="5 6" key="1">
    <citation type="submission" date="2022-12" db="EMBL/GenBank/DDBJ databases">
        <title>Chitinophagaceae gen. sp. nov., a new member of the family Chitinophagaceae, isolated from soil in a chemical factory.</title>
        <authorList>
            <person name="Ke Z."/>
        </authorList>
    </citation>
    <scope>NUCLEOTIDE SEQUENCE [LARGE SCALE GENOMIC DNA]</scope>
    <source>
        <strain evidence="5 6">LY-5</strain>
    </source>
</reference>
<evidence type="ECO:0000259" key="4">
    <source>
        <dbReference type="Pfam" id="PF20009"/>
    </source>
</evidence>
<feature type="chain" id="PRO_5046507724" evidence="1">
    <location>
        <begin position="20"/>
        <end position="943"/>
    </location>
</feature>
<feature type="domain" description="Surface adhesin CshA non-repetitive" evidence="2">
    <location>
        <begin position="34"/>
        <end position="273"/>
    </location>
</feature>
<dbReference type="Pfam" id="PF18651">
    <property type="entry name" value="CshA_NR2"/>
    <property type="match status" value="1"/>
</dbReference>
<accession>A0ABT4ULS6</accession>